<proteinExistence type="predicted"/>
<name>A0A445EQ53_ARAHY</name>
<evidence type="ECO:0000313" key="1">
    <source>
        <dbReference type="EMBL" id="RYR77476.1"/>
    </source>
</evidence>
<keyword evidence="2" id="KW-1185">Reference proteome</keyword>
<sequence length="113" mass="12960">MHHYWHVWQQRQQPWRVILKRLARCQRALLLECLAATPGSLARRMNCIGVFGNNSRQPWKVILKPQACCQRWSSLACLATTPGSLKSDLEASSMLPMLAFIGVFSNDARQPRR</sequence>
<protein>
    <submittedName>
        <fullName evidence="1">Uncharacterized protein</fullName>
    </submittedName>
</protein>
<accession>A0A445EQ53</accession>
<dbReference type="EMBL" id="SDMP01000001">
    <property type="protein sequence ID" value="RYR77476.1"/>
    <property type="molecule type" value="Genomic_DNA"/>
</dbReference>
<evidence type="ECO:0000313" key="2">
    <source>
        <dbReference type="Proteomes" id="UP000289738"/>
    </source>
</evidence>
<organism evidence="1 2">
    <name type="scientific">Arachis hypogaea</name>
    <name type="common">Peanut</name>
    <dbReference type="NCBI Taxonomy" id="3818"/>
    <lineage>
        <taxon>Eukaryota</taxon>
        <taxon>Viridiplantae</taxon>
        <taxon>Streptophyta</taxon>
        <taxon>Embryophyta</taxon>
        <taxon>Tracheophyta</taxon>
        <taxon>Spermatophyta</taxon>
        <taxon>Magnoliopsida</taxon>
        <taxon>eudicotyledons</taxon>
        <taxon>Gunneridae</taxon>
        <taxon>Pentapetalae</taxon>
        <taxon>rosids</taxon>
        <taxon>fabids</taxon>
        <taxon>Fabales</taxon>
        <taxon>Fabaceae</taxon>
        <taxon>Papilionoideae</taxon>
        <taxon>50 kb inversion clade</taxon>
        <taxon>dalbergioids sensu lato</taxon>
        <taxon>Dalbergieae</taxon>
        <taxon>Pterocarpus clade</taxon>
        <taxon>Arachis</taxon>
    </lineage>
</organism>
<dbReference type="AlphaFoldDB" id="A0A445EQ53"/>
<dbReference type="Proteomes" id="UP000289738">
    <property type="component" value="Chromosome A01"/>
</dbReference>
<gene>
    <name evidence="1" type="ORF">Ahy_A01g001962</name>
</gene>
<reference evidence="1 2" key="1">
    <citation type="submission" date="2019-01" db="EMBL/GenBank/DDBJ databases">
        <title>Sequencing of cultivated peanut Arachis hypogaea provides insights into genome evolution and oil improvement.</title>
        <authorList>
            <person name="Chen X."/>
        </authorList>
    </citation>
    <scope>NUCLEOTIDE SEQUENCE [LARGE SCALE GENOMIC DNA]</scope>
    <source>
        <strain evidence="2">cv. Fuhuasheng</strain>
        <tissue evidence="1">Leaves</tissue>
    </source>
</reference>
<comment type="caution">
    <text evidence="1">The sequence shown here is derived from an EMBL/GenBank/DDBJ whole genome shotgun (WGS) entry which is preliminary data.</text>
</comment>